<sequence>MWHYALWGFAGAAINRALVFLEANRGAKGPAWRYPEGPGGQYFIVACVLHCGIGAGVTLAAAMTGIIATPLLALGLGGVAPVAMAKIGRIALDLIPPPPNNGEEQGGDGSNAT</sequence>
<evidence type="ECO:0000313" key="2">
    <source>
        <dbReference type="EMBL" id="GII51189.1"/>
    </source>
</evidence>
<keyword evidence="3" id="KW-1185">Reference proteome</keyword>
<accession>A0A8J3USK7</accession>
<keyword evidence="1" id="KW-0812">Transmembrane</keyword>
<organism evidence="2 3">
    <name type="scientific">Planotetraspora silvatica</name>
    <dbReference type="NCBI Taxonomy" id="234614"/>
    <lineage>
        <taxon>Bacteria</taxon>
        <taxon>Bacillati</taxon>
        <taxon>Actinomycetota</taxon>
        <taxon>Actinomycetes</taxon>
        <taxon>Streptosporangiales</taxon>
        <taxon>Streptosporangiaceae</taxon>
        <taxon>Planotetraspora</taxon>
    </lineage>
</organism>
<dbReference type="EMBL" id="BOOQ01000062">
    <property type="protein sequence ID" value="GII51189.1"/>
    <property type="molecule type" value="Genomic_DNA"/>
</dbReference>
<gene>
    <name evidence="2" type="ORF">Psi02_76130</name>
</gene>
<evidence type="ECO:0000313" key="3">
    <source>
        <dbReference type="Proteomes" id="UP000644610"/>
    </source>
</evidence>
<feature type="transmembrane region" description="Helical" evidence="1">
    <location>
        <begin position="67"/>
        <end position="85"/>
    </location>
</feature>
<name>A0A8J3USK7_9ACTN</name>
<reference evidence="2" key="1">
    <citation type="submission" date="2021-01" db="EMBL/GenBank/DDBJ databases">
        <title>Whole genome shotgun sequence of Planotetraspora silvatica NBRC 100141.</title>
        <authorList>
            <person name="Komaki H."/>
            <person name="Tamura T."/>
        </authorList>
    </citation>
    <scope>NUCLEOTIDE SEQUENCE</scope>
    <source>
        <strain evidence="2">NBRC 100141</strain>
    </source>
</reference>
<dbReference type="AlphaFoldDB" id="A0A8J3USK7"/>
<comment type="caution">
    <text evidence="2">The sequence shown here is derived from an EMBL/GenBank/DDBJ whole genome shotgun (WGS) entry which is preliminary data.</text>
</comment>
<evidence type="ECO:0000256" key="1">
    <source>
        <dbReference type="SAM" id="Phobius"/>
    </source>
</evidence>
<proteinExistence type="predicted"/>
<keyword evidence="1" id="KW-1133">Transmembrane helix</keyword>
<dbReference type="Proteomes" id="UP000644610">
    <property type="component" value="Unassembled WGS sequence"/>
</dbReference>
<feature type="transmembrane region" description="Helical" evidence="1">
    <location>
        <begin position="42"/>
        <end position="61"/>
    </location>
</feature>
<protein>
    <submittedName>
        <fullName evidence="2">Uncharacterized protein</fullName>
    </submittedName>
</protein>
<keyword evidence="1" id="KW-0472">Membrane</keyword>